<feature type="signal peptide" evidence="1">
    <location>
        <begin position="1"/>
        <end position="22"/>
    </location>
</feature>
<gene>
    <name evidence="2" type="ORF">DHW61_14710</name>
</gene>
<proteinExistence type="predicted"/>
<accession>A0A3D2XAT6</accession>
<evidence type="ECO:0000256" key="1">
    <source>
        <dbReference type="SAM" id="SignalP"/>
    </source>
</evidence>
<reference evidence="2 3" key="1">
    <citation type="journal article" date="2018" name="Nat. Biotechnol.">
        <title>A standardized bacterial taxonomy based on genome phylogeny substantially revises the tree of life.</title>
        <authorList>
            <person name="Parks D.H."/>
            <person name="Chuvochina M."/>
            <person name="Waite D.W."/>
            <person name="Rinke C."/>
            <person name="Skarshewski A."/>
            <person name="Chaumeil P.A."/>
            <person name="Hugenholtz P."/>
        </authorList>
    </citation>
    <scope>NUCLEOTIDE SEQUENCE [LARGE SCALE GENOMIC DNA]</scope>
    <source>
        <strain evidence="2">UBA11728</strain>
    </source>
</reference>
<organism evidence="2 3">
    <name type="scientific">Lachnoclostridium phytofermentans</name>
    <dbReference type="NCBI Taxonomy" id="66219"/>
    <lineage>
        <taxon>Bacteria</taxon>
        <taxon>Bacillati</taxon>
        <taxon>Bacillota</taxon>
        <taxon>Clostridia</taxon>
        <taxon>Lachnospirales</taxon>
        <taxon>Lachnospiraceae</taxon>
    </lineage>
</organism>
<dbReference type="EMBL" id="DPVV01000488">
    <property type="protein sequence ID" value="HCL03635.1"/>
    <property type="molecule type" value="Genomic_DNA"/>
</dbReference>
<dbReference type="AlphaFoldDB" id="A0A3D2XAT6"/>
<sequence length="342" mass="37620">MSSRKLIMLCILSTILCSGCQATQSPNNSSISTSSELTPAVTISVTGAPNITDKPEALPITEDILITGEDALSLIQGQINTRKYTISLLSENITINSKNYYSFIVTKNLTLLEPAILVNKNTGELSCLTSDGKHTPFSSFSITPAKDDTEINWNGTFVRKDLRGVTTSTITMIQNDSTSFEFHILARNSLGVNRLSGIGYIDGTTAKHFTNDEVSLTFSLDQNYLTLSDDNFFTENSNSIAGSYVLDNNVNEDLTILEDDAIQMIHSLSTLQTGLPAEIDDYLILSDNSKLIIEDRICYSFGVYAKLENRSILVTNFFVTVDGNAVYTYNTVKNSYECIYGK</sequence>
<comment type="caution">
    <text evidence="2">The sequence shown here is derived from an EMBL/GenBank/DDBJ whole genome shotgun (WGS) entry which is preliminary data.</text>
</comment>
<keyword evidence="1" id="KW-0732">Signal</keyword>
<evidence type="ECO:0008006" key="4">
    <source>
        <dbReference type="Google" id="ProtNLM"/>
    </source>
</evidence>
<evidence type="ECO:0000313" key="3">
    <source>
        <dbReference type="Proteomes" id="UP000262969"/>
    </source>
</evidence>
<name>A0A3D2XAT6_9FIRM</name>
<protein>
    <recommendedName>
        <fullName evidence="4">Lipoprotein</fullName>
    </recommendedName>
</protein>
<evidence type="ECO:0000313" key="2">
    <source>
        <dbReference type="EMBL" id="HCL03635.1"/>
    </source>
</evidence>
<feature type="chain" id="PRO_5017802168" description="Lipoprotein" evidence="1">
    <location>
        <begin position="23"/>
        <end position="342"/>
    </location>
</feature>
<dbReference type="Proteomes" id="UP000262969">
    <property type="component" value="Unassembled WGS sequence"/>
</dbReference>